<name>A0A9P0FSB3_CHRIL</name>
<evidence type="ECO:0000256" key="1">
    <source>
        <dbReference type="SAM" id="SignalP"/>
    </source>
</evidence>
<evidence type="ECO:0000313" key="2">
    <source>
        <dbReference type="EMBL" id="CAH0577742.1"/>
    </source>
</evidence>
<gene>
    <name evidence="2" type="ORF">CINC_LOCUS130</name>
</gene>
<reference evidence="2" key="1">
    <citation type="submission" date="2021-12" db="EMBL/GenBank/DDBJ databases">
        <authorList>
            <person name="King R."/>
        </authorList>
    </citation>
    <scope>NUCLEOTIDE SEQUENCE</scope>
</reference>
<evidence type="ECO:0000313" key="3">
    <source>
        <dbReference type="Proteomes" id="UP001154114"/>
    </source>
</evidence>
<dbReference type="Proteomes" id="UP001154114">
    <property type="component" value="Chromosome 1"/>
</dbReference>
<dbReference type="OrthoDB" id="10046738at2759"/>
<organism evidence="2 3">
    <name type="scientific">Chrysodeixis includens</name>
    <name type="common">Soybean looper</name>
    <name type="synonym">Pseudoplusia includens</name>
    <dbReference type="NCBI Taxonomy" id="689277"/>
    <lineage>
        <taxon>Eukaryota</taxon>
        <taxon>Metazoa</taxon>
        <taxon>Ecdysozoa</taxon>
        <taxon>Arthropoda</taxon>
        <taxon>Hexapoda</taxon>
        <taxon>Insecta</taxon>
        <taxon>Pterygota</taxon>
        <taxon>Neoptera</taxon>
        <taxon>Endopterygota</taxon>
        <taxon>Lepidoptera</taxon>
        <taxon>Glossata</taxon>
        <taxon>Ditrysia</taxon>
        <taxon>Noctuoidea</taxon>
        <taxon>Noctuidae</taxon>
        <taxon>Plusiinae</taxon>
        <taxon>Chrysodeixis</taxon>
    </lineage>
</organism>
<feature type="signal peptide" evidence="1">
    <location>
        <begin position="1"/>
        <end position="16"/>
    </location>
</feature>
<accession>A0A9P0FSB3</accession>
<proteinExistence type="predicted"/>
<keyword evidence="3" id="KW-1185">Reference proteome</keyword>
<dbReference type="AlphaFoldDB" id="A0A9P0FSB3"/>
<feature type="chain" id="PRO_5040185936" description="RING-type domain-containing protein" evidence="1">
    <location>
        <begin position="17"/>
        <end position="392"/>
    </location>
</feature>
<dbReference type="EMBL" id="LR824004">
    <property type="protein sequence ID" value="CAH0577742.1"/>
    <property type="molecule type" value="Genomic_DNA"/>
</dbReference>
<sequence>MLIFVELLVLLSALSTEYLIICFEVVSSSLQNSARALSSCTYCFCAGCVDCVERFYDYSPNISIKMSRCVNCALSLVDSQPRRQIGEATDAMVGILRSWITPATMLVEDVICQECYAILESASLNMSRGLRVERAYGHQQVCFVCGCSMLRAQTHRVSIDSPEGDFIMSCIPTQQVHRLERVCLRCWTNASRSVRRQTQYDQNRLQQIAHGEAVATQEDMDVHTSRHEVVSGTSTPTREFSIPTPPPLPIQQLHQDPIVSHQSKIISSIYKRASASSRYCIFGSCRKTELLLVPSVIKEMLLLDYKVYVPNSARICSYHRNLGVWDELHFHLNDFTGSQMDAMMLIMDRGTRRRFGQMEIKLDPMGQVQKQKFMAWLSNLPCTTSYLVSSTS</sequence>
<keyword evidence="1" id="KW-0732">Signal</keyword>
<evidence type="ECO:0008006" key="4">
    <source>
        <dbReference type="Google" id="ProtNLM"/>
    </source>
</evidence>
<protein>
    <recommendedName>
        <fullName evidence="4">RING-type domain-containing protein</fullName>
    </recommendedName>
</protein>